<dbReference type="PANTHER" id="PTHR43155">
    <property type="entry name" value="CYCLIC DI-GMP PHOSPHODIESTERASE PA4108-RELATED"/>
    <property type="match status" value="1"/>
</dbReference>
<keyword evidence="1" id="KW-0378">Hydrolase</keyword>
<evidence type="ECO:0000313" key="2">
    <source>
        <dbReference type="Proteomes" id="UP000789738"/>
    </source>
</evidence>
<dbReference type="GO" id="GO:0004112">
    <property type="term" value="F:cyclic-nucleotide phosphodiesterase activity"/>
    <property type="evidence" value="ECO:0007669"/>
    <property type="project" value="TreeGrafter"/>
</dbReference>
<dbReference type="GO" id="GO:0009214">
    <property type="term" value="P:cyclic nucleotide catabolic process"/>
    <property type="evidence" value="ECO:0007669"/>
    <property type="project" value="TreeGrafter"/>
</dbReference>
<organism evidence="1 2">
    <name type="scientific">Clostridium neonatale</name>
    <dbReference type="NCBI Taxonomy" id="137838"/>
    <lineage>
        <taxon>Bacteria</taxon>
        <taxon>Bacillati</taxon>
        <taxon>Bacillota</taxon>
        <taxon>Clostridia</taxon>
        <taxon>Eubacteriales</taxon>
        <taxon>Clostridiaceae</taxon>
        <taxon>Clostridium</taxon>
    </lineage>
</organism>
<dbReference type="Pfam" id="PF13487">
    <property type="entry name" value="HD_5"/>
    <property type="match status" value="1"/>
</dbReference>
<comment type="caution">
    <text evidence="1">The sequence shown here is derived from an EMBL/GenBank/DDBJ whole genome shotgun (WGS) entry which is preliminary data.</text>
</comment>
<proteinExistence type="predicted"/>
<dbReference type="AlphaFoldDB" id="A0AA86JM89"/>
<protein>
    <submittedName>
        <fullName evidence="1">Cyclic di-GMP phosphodiesterase response regulator RpfG</fullName>
        <ecNumber evidence="1">3.1.4.52</ecNumber>
    </submittedName>
</protein>
<dbReference type="SMART" id="SM00471">
    <property type="entry name" value="HDc"/>
    <property type="match status" value="1"/>
</dbReference>
<dbReference type="GO" id="GO:0071111">
    <property type="term" value="F:cyclic-guanylate-specific phosphodiesterase activity"/>
    <property type="evidence" value="ECO:0007669"/>
    <property type="project" value="UniProtKB-EC"/>
</dbReference>
<dbReference type="Gene3D" id="1.10.3210.10">
    <property type="entry name" value="Hypothetical protein af1432"/>
    <property type="match status" value="1"/>
</dbReference>
<dbReference type="EMBL" id="CAKJVE010000004">
    <property type="protein sequence ID" value="CAG9709778.1"/>
    <property type="molecule type" value="Genomic_DNA"/>
</dbReference>
<dbReference type="PANTHER" id="PTHR43155:SF1">
    <property type="entry name" value="3'3'-CGAMP-SPECIFIC PHOSPHODIESTERASE 1"/>
    <property type="match status" value="1"/>
</dbReference>
<evidence type="ECO:0000313" key="1">
    <source>
        <dbReference type="EMBL" id="CAG9709778.1"/>
    </source>
</evidence>
<dbReference type="CDD" id="cd00077">
    <property type="entry name" value="HDc"/>
    <property type="match status" value="1"/>
</dbReference>
<sequence length="369" mass="42783">MFHDIGAYKIEERKKLIEIELNRPMEHAVYGSLFIKYFSPLSDLSPLILGHHMYPKYLDEGMAKIIPKDSLLLHLADIISVFYLNFKTIKKEWIMDKSDDEILPEHKKLFEIACDRYNLLEKLEDNRYIEEIYEIFDKKILTREEVISYAKMLDYAIDFRSKATVVHTISVQEINVQIANIINLGEETTMKIKIASMLHDIGKISIPVEILERQGKLTLEEYDKIKNHAIVGYRILSDLGLDDIRDISALHHEKLDGTGYPFKLKDSEISLEVRIVAIADIISALVGKRSYKGEFPKETVISILSDMALNNKIDSDICNIVIDKYDFILGRVRANTKETLTIYNNIMKEYEDLLSNFEKIGLFNRRLTL</sequence>
<dbReference type="PROSITE" id="PS51832">
    <property type="entry name" value="HD_GYP"/>
    <property type="match status" value="1"/>
</dbReference>
<gene>
    <name evidence="1" type="primary">rpfG</name>
    <name evidence="1" type="ORF">CNEO_44412</name>
</gene>
<dbReference type="InterPro" id="IPR003607">
    <property type="entry name" value="HD/PDEase_dom"/>
</dbReference>
<dbReference type="Proteomes" id="UP000789738">
    <property type="component" value="Unassembled WGS sequence"/>
</dbReference>
<reference evidence="1" key="1">
    <citation type="submission" date="2021-10" db="EMBL/GenBank/DDBJ databases">
        <authorList>
            <person name="Mesa V."/>
        </authorList>
    </citation>
    <scope>NUCLEOTIDE SEQUENCE</scope>
    <source>
        <strain evidence="1">CC3_PB</strain>
    </source>
</reference>
<name>A0AA86JM89_9CLOT</name>
<accession>A0AA86JM89</accession>
<dbReference type="EC" id="3.1.4.52" evidence="1"/>
<dbReference type="InterPro" id="IPR037522">
    <property type="entry name" value="HD_GYP_dom"/>
</dbReference>
<dbReference type="SUPFAM" id="SSF109604">
    <property type="entry name" value="HD-domain/PDEase-like"/>
    <property type="match status" value="1"/>
</dbReference>